<keyword evidence="7" id="KW-0862">Zinc</keyword>
<keyword evidence="10" id="KW-0119">Carbohydrate metabolism</keyword>
<keyword evidence="14" id="KW-1185">Reference proteome</keyword>
<dbReference type="FunFam" id="3.30.420.40:FF:000153">
    <property type="entry name" value="Putative fructokinase"/>
    <property type="match status" value="1"/>
</dbReference>
<protein>
    <recommendedName>
        <fullName evidence="11">fructokinase</fullName>
        <ecNumber evidence="11">2.7.1.4</ecNumber>
    </recommendedName>
</protein>
<dbReference type="SUPFAM" id="SSF53067">
    <property type="entry name" value="Actin-like ATPase domain"/>
    <property type="match status" value="1"/>
</dbReference>
<evidence type="ECO:0000256" key="5">
    <source>
        <dbReference type="ARBA" id="ARBA00022741"/>
    </source>
</evidence>
<comment type="caution">
    <text evidence="13">The sequence shown here is derived from an EMBL/GenBank/DDBJ whole genome shotgun (WGS) entry which is preliminary data.</text>
</comment>
<dbReference type="InterPro" id="IPR043129">
    <property type="entry name" value="ATPase_NBD"/>
</dbReference>
<dbReference type="InterPro" id="IPR000600">
    <property type="entry name" value="ROK"/>
</dbReference>
<evidence type="ECO:0000256" key="10">
    <source>
        <dbReference type="ARBA" id="ARBA00023277"/>
    </source>
</evidence>
<gene>
    <name evidence="13" type="ORF">AC812_14040</name>
</gene>
<dbReference type="Pfam" id="PF00480">
    <property type="entry name" value="ROK"/>
    <property type="match status" value="1"/>
</dbReference>
<sequence length="299" mass="32229">MELYGGVEAGGTKFVCAIGTSPEDIRAEVRFPTTEPRETLAKTVEFFRQYMVKNNARLTAIGVGSFGPLDLNPSSPNFGKITTTPKSGWAFTPLVQTLQDGTGVPVFLDTDVNAAALGEGTWGAAKGLKDYMYITIGTGIGGGLIINGMPHHGLVHPEMGHIRLIHDQKADPFVGICPFHGDCFEGLASGPALQARLGKPAESVPAYHPIWELEAEYIALALNDFICVVSPQRIILGGGVMQQTHLFPMIRVKVQQFLNRYIFASQILERIDEYIVPPALGNRAGVMGAIALAKLRVEG</sequence>
<keyword evidence="8" id="KW-0067">ATP-binding</keyword>
<evidence type="ECO:0000256" key="6">
    <source>
        <dbReference type="ARBA" id="ARBA00022777"/>
    </source>
</evidence>
<dbReference type="RefSeq" id="WP_061917643.1">
    <property type="nucleotide sequence ID" value="NZ_DF967971.1"/>
</dbReference>
<keyword evidence="3" id="KW-0808">Transferase</keyword>
<dbReference type="Proteomes" id="UP000050514">
    <property type="component" value="Unassembled WGS sequence"/>
</dbReference>
<dbReference type="Gene3D" id="3.30.420.40">
    <property type="match status" value="2"/>
</dbReference>
<keyword evidence="6 13" id="KW-0418">Kinase</keyword>
<reference evidence="13 14" key="1">
    <citation type="submission" date="2015-07" db="EMBL/GenBank/DDBJ databases">
        <title>Draft genome of Bellilinea caldifistulae DSM 17877.</title>
        <authorList>
            <person name="Hemp J."/>
            <person name="Ward L.M."/>
            <person name="Pace L.A."/>
            <person name="Fischer W.W."/>
        </authorList>
    </citation>
    <scope>NUCLEOTIDE SEQUENCE [LARGE SCALE GENOMIC DNA]</scope>
    <source>
        <strain evidence="13 14">GOMI-1</strain>
    </source>
</reference>
<keyword evidence="4" id="KW-0479">Metal-binding</keyword>
<dbReference type="PANTHER" id="PTHR42742">
    <property type="entry name" value="TRANSCRIPTIONAL REPRESSOR MPRA"/>
    <property type="match status" value="1"/>
</dbReference>
<dbReference type="PANTHER" id="PTHR42742:SF3">
    <property type="entry name" value="FRUCTOKINASE"/>
    <property type="match status" value="1"/>
</dbReference>
<dbReference type="OrthoDB" id="9783435at2"/>
<comment type="cofactor">
    <cofactor evidence="1">
        <name>Mg(2+)</name>
        <dbReference type="ChEBI" id="CHEBI:18420"/>
    </cofactor>
</comment>
<dbReference type="AlphaFoldDB" id="A0A0P6WZ84"/>
<dbReference type="PROSITE" id="PS01125">
    <property type="entry name" value="ROK"/>
    <property type="match status" value="1"/>
</dbReference>
<dbReference type="InterPro" id="IPR049874">
    <property type="entry name" value="ROK_cs"/>
</dbReference>
<evidence type="ECO:0000313" key="13">
    <source>
        <dbReference type="EMBL" id="KPL73897.1"/>
    </source>
</evidence>
<dbReference type="EMBL" id="LGHJ01000019">
    <property type="protein sequence ID" value="KPL73897.1"/>
    <property type="molecule type" value="Genomic_DNA"/>
</dbReference>
<evidence type="ECO:0000256" key="1">
    <source>
        <dbReference type="ARBA" id="ARBA00001946"/>
    </source>
</evidence>
<accession>A0A0P6WZ84</accession>
<evidence type="ECO:0000256" key="9">
    <source>
        <dbReference type="ARBA" id="ARBA00022842"/>
    </source>
</evidence>
<dbReference type="PATRIC" id="fig|360411.5.peg.2506"/>
<keyword evidence="9" id="KW-0460">Magnesium</keyword>
<dbReference type="FunFam" id="3.30.420.40:FF:000136">
    <property type="entry name" value="Putative fructokinase"/>
    <property type="match status" value="1"/>
</dbReference>
<dbReference type="EC" id="2.7.1.4" evidence="11"/>
<dbReference type="GO" id="GO:0005524">
    <property type="term" value="F:ATP binding"/>
    <property type="evidence" value="ECO:0007669"/>
    <property type="project" value="UniProtKB-KW"/>
</dbReference>
<dbReference type="InterPro" id="IPR051804">
    <property type="entry name" value="Carb_Metab_Reg_Kinase/Isom"/>
</dbReference>
<dbReference type="STRING" id="360411.AC812_14040"/>
<dbReference type="GO" id="GO:0008865">
    <property type="term" value="F:fructokinase activity"/>
    <property type="evidence" value="ECO:0007669"/>
    <property type="project" value="UniProtKB-EC"/>
</dbReference>
<evidence type="ECO:0000256" key="11">
    <source>
        <dbReference type="ARBA" id="ARBA00038887"/>
    </source>
</evidence>
<evidence type="ECO:0000256" key="8">
    <source>
        <dbReference type="ARBA" id="ARBA00022840"/>
    </source>
</evidence>
<name>A0A0P6WZ84_9CHLR</name>
<dbReference type="CDD" id="cd24067">
    <property type="entry name" value="ASKHA_NBD_ROK_BsFRK-like"/>
    <property type="match status" value="1"/>
</dbReference>
<dbReference type="GO" id="GO:0046872">
    <property type="term" value="F:metal ion binding"/>
    <property type="evidence" value="ECO:0007669"/>
    <property type="project" value="UniProtKB-KW"/>
</dbReference>
<evidence type="ECO:0000256" key="3">
    <source>
        <dbReference type="ARBA" id="ARBA00022679"/>
    </source>
</evidence>
<evidence type="ECO:0000256" key="12">
    <source>
        <dbReference type="ARBA" id="ARBA00048451"/>
    </source>
</evidence>
<comment type="catalytic activity">
    <reaction evidence="12">
        <text>D-fructose + ATP = D-fructose 6-phosphate + ADP + H(+)</text>
        <dbReference type="Rhea" id="RHEA:16125"/>
        <dbReference type="ChEBI" id="CHEBI:15378"/>
        <dbReference type="ChEBI" id="CHEBI:30616"/>
        <dbReference type="ChEBI" id="CHEBI:37721"/>
        <dbReference type="ChEBI" id="CHEBI:61527"/>
        <dbReference type="ChEBI" id="CHEBI:456216"/>
        <dbReference type="EC" id="2.7.1.4"/>
    </reaction>
</comment>
<evidence type="ECO:0000256" key="4">
    <source>
        <dbReference type="ARBA" id="ARBA00022723"/>
    </source>
</evidence>
<evidence type="ECO:0000256" key="2">
    <source>
        <dbReference type="ARBA" id="ARBA00006479"/>
    </source>
</evidence>
<evidence type="ECO:0000313" key="14">
    <source>
        <dbReference type="Proteomes" id="UP000050514"/>
    </source>
</evidence>
<organism evidence="13 14">
    <name type="scientific">Bellilinea caldifistulae</name>
    <dbReference type="NCBI Taxonomy" id="360411"/>
    <lineage>
        <taxon>Bacteria</taxon>
        <taxon>Bacillati</taxon>
        <taxon>Chloroflexota</taxon>
        <taxon>Anaerolineae</taxon>
        <taxon>Anaerolineales</taxon>
        <taxon>Anaerolineaceae</taxon>
        <taxon>Bellilinea</taxon>
    </lineage>
</organism>
<proteinExistence type="inferred from homology"/>
<comment type="similarity">
    <text evidence="2">Belongs to the ROK (NagC/XylR) family.</text>
</comment>
<keyword evidence="5" id="KW-0547">Nucleotide-binding</keyword>
<evidence type="ECO:0000256" key="7">
    <source>
        <dbReference type="ARBA" id="ARBA00022833"/>
    </source>
</evidence>